<reference evidence="3 4" key="1">
    <citation type="submission" date="2016-03" db="EMBL/GenBank/DDBJ databases">
        <title>Mechanisms controlling the formation of the plant cell surface in tip-growing cells are functionally conserved among land plants.</title>
        <authorList>
            <person name="Honkanen S."/>
            <person name="Jones V.A."/>
            <person name="Morieri G."/>
            <person name="Champion C."/>
            <person name="Hetherington A.J."/>
            <person name="Kelly S."/>
            <person name="Saint-Marcoux D."/>
            <person name="Proust H."/>
            <person name="Prescott H."/>
            <person name="Dolan L."/>
        </authorList>
    </citation>
    <scope>NUCLEOTIDE SEQUENCE [LARGE SCALE GENOMIC DNA]</scope>
    <source>
        <strain evidence="4">cv. Tak-1 and cv. Tak-2</strain>
        <tissue evidence="3">Whole gametophyte</tissue>
    </source>
</reference>
<dbReference type="PANTHER" id="PTHR33052">
    <property type="entry name" value="DUF4228 DOMAIN PROTEIN-RELATED"/>
    <property type="match status" value="1"/>
</dbReference>
<proteinExistence type="predicted"/>
<dbReference type="EMBL" id="LVLJ01000798">
    <property type="protein sequence ID" value="OAE32551.1"/>
    <property type="molecule type" value="Genomic_DNA"/>
</dbReference>
<evidence type="ECO:0000256" key="1">
    <source>
        <dbReference type="SAM" id="MobiDB-lite"/>
    </source>
</evidence>
<evidence type="ECO:0000313" key="5">
    <source>
        <dbReference type="Proteomes" id="UP001162541"/>
    </source>
</evidence>
<sequence length="108" mass="12200">MGNCAPMKPAGRLVHPDGKVEHFTRPMQVTQVMMQNPQYYVGPPAVQQSPKAILAGDEFIQPGQLYYLVPAYLIPPEMFRWQKNYDDGRSGQKSRSSKSKIHALKGLR</sequence>
<reference evidence="5" key="3">
    <citation type="journal article" date="2020" name="Curr. Biol.">
        <title>Chromatin organization in early land plants reveals an ancestral association between H3K27me3, transposons, and constitutive heterochromatin.</title>
        <authorList>
            <person name="Montgomery S.A."/>
            <person name="Tanizawa Y."/>
            <person name="Galik B."/>
            <person name="Wang N."/>
            <person name="Ito T."/>
            <person name="Mochizuki T."/>
            <person name="Akimcheva S."/>
            <person name="Bowman J.L."/>
            <person name="Cognat V."/>
            <person name="Marechal-Drouard L."/>
            <person name="Ekker H."/>
            <person name="Hong S.F."/>
            <person name="Kohchi T."/>
            <person name="Lin S.S."/>
            <person name="Liu L.D."/>
            <person name="Nakamura Y."/>
            <person name="Valeeva L.R."/>
            <person name="Shakirov E.V."/>
            <person name="Shippen D.E."/>
            <person name="Wei W.L."/>
            <person name="Yagura M."/>
            <person name="Yamaoka S."/>
            <person name="Yamato K.T."/>
            <person name="Liu C."/>
            <person name="Berger F."/>
        </authorList>
    </citation>
    <scope>NUCLEOTIDE SEQUENCE [LARGE SCALE GENOMIC DNA]</scope>
    <source>
        <strain evidence="5">Tak-1</strain>
    </source>
</reference>
<dbReference type="InterPro" id="IPR025322">
    <property type="entry name" value="PADRE_dom"/>
</dbReference>
<evidence type="ECO:0000313" key="4">
    <source>
        <dbReference type="Proteomes" id="UP000077202"/>
    </source>
</evidence>
<dbReference type="AlphaFoldDB" id="A0A176WIW8"/>
<reference evidence="2" key="2">
    <citation type="journal article" date="2019" name="Curr. Biol.">
        <title>Chromatin organization in early land plants reveals an ancestral association between H3K27me3, transposons, and constitutive heterochromatin.</title>
        <authorList>
            <person name="Montgomery S.A."/>
            <person name="Tanizawa Y."/>
            <person name="Galik B."/>
            <person name="Wang N."/>
            <person name="Ito T."/>
            <person name="Mochizuki T."/>
            <person name="Akimcheva S."/>
            <person name="Bowman J."/>
            <person name="Cognat V."/>
            <person name="Drouard L."/>
            <person name="Ekker H."/>
            <person name="Houng S."/>
            <person name="Kohchi T."/>
            <person name="Lin S."/>
            <person name="Liu L.D."/>
            <person name="Nakamura Y."/>
            <person name="Valeeva L.R."/>
            <person name="Shakirov E.V."/>
            <person name="Shippen D.E."/>
            <person name="Wei W."/>
            <person name="Yagura M."/>
            <person name="Yamaoka S."/>
            <person name="Yamato K.T."/>
            <person name="Liu C."/>
            <person name="Berger F."/>
        </authorList>
    </citation>
    <scope>NUCLEOTIDE SEQUENCE [LARGE SCALE GENOMIC DNA]</scope>
    <source>
        <strain evidence="2">Tak-1</strain>
    </source>
</reference>
<organism evidence="3 4">
    <name type="scientific">Marchantia polymorpha subsp. ruderalis</name>
    <dbReference type="NCBI Taxonomy" id="1480154"/>
    <lineage>
        <taxon>Eukaryota</taxon>
        <taxon>Viridiplantae</taxon>
        <taxon>Streptophyta</taxon>
        <taxon>Embryophyta</taxon>
        <taxon>Marchantiophyta</taxon>
        <taxon>Marchantiopsida</taxon>
        <taxon>Marchantiidae</taxon>
        <taxon>Marchantiales</taxon>
        <taxon>Marchantiaceae</taxon>
        <taxon>Marchantia</taxon>
    </lineage>
</organism>
<accession>A0A176WIW8</accession>
<feature type="region of interest" description="Disordered" evidence="1">
    <location>
        <begin position="84"/>
        <end position="108"/>
    </location>
</feature>
<dbReference type="Proteomes" id="UP000077202">
    <property type="component" value="Unassembled WGS sequence"/>
</dbReference>
<evidence type="ECO:0000313" key="2">
    <source>
        <dbReference type="EMBL" id="BBN06208.1"/>
    </source>
</evidence>
<evidence type="ECO:0000313" key="3">
    <source>
        <dbReference type="EMBL" id="OAE32551.1"/>
    </source>
</evidence>
<dbReference type="Proteomes" id="UP001162541">
    <property type="component" value="Chromosome 3"/>
</dbReference>
<protein>
    <submittedName>
        <fullName evidence="3">Uncharacterized protein</fullName>
    </submittedName>
</protein>
<gene>
    <name evidence="3" type="ORF">AXG93_2153s1050</name>
    <name evidence="2" type="ORF">Mp_3g19240</name>
</gene>
<name>A0A176WIW8_MARPO</name>
<feature type="compositionally biased region" description="Basic residues" evidence="1">
    <location>
        <begin position="95"/>
        <end position="108"/>
    </location>
</feature>
<dbReference type="Pfam" id="PF14009">
    <property type="entry name" value="PADRE"/>
    <property type="match status" value="1"/>
</dbReference>
<keyword evidence="4" id="KW-1185">Reference proteome</keyword>
<dbReference type="EMBL" id="AP019868">
    <property type="protein sequence ID" value="BBN06208.1"/>
    <property type="molecule type" value="Genomic_DNA"/>
</dbReference>